<dbReference type="Pfam" id="PF13229">
    <property type="entry name" value="Beta_helix"/>
    <property type="match status" value="1"/>
</dbReference>
<evidence type="ECO:0000313" key="4">
    <source>
        <dbReference type="Proteomes" id="UP001549749"/>
    </source>
</evidence>
<feature type="domain" description="Rhamnogalacturonase A/B/Epimerase-like pectate lyase" evidence="1">
    <location>
        <begin position="9"/>
        <end position="184"/>
    </location>
</feature>
<dbReference type="InterPro" id="IPR011050">
    <property type="entry name" value="Pectin_lyase_fold/virulence"/>
</dbReference>
<dbReference type="Pfam" id="PF12708">
    <property type="entry name" value="Pect-lyase_RHGA_epim"/>
    <property type="match status" value="1"/>
</dbReference>
<gene>
    <name evidence="3" type="ORF">ABR189_21955</name>
</gene>
<dbReference type="InterPro" id="IPR012334">
    <property type="entry name" value="Pectin_lyas_fold"/>
</dbReference>
<dbReference type="SUPFAM" id="SSF51126">
    <property type="entry name" value="Pectin lyase-like"/>
    <property type="match status" value="1"/>
</dbReference>
<dbReference type="Proteomes" id="UP001549749">
    <property type="component" value="Unassembled WGS sequence"/>
</dbReference>
<keyword evidence="3" id="KW-0378">Hydrolase</keyword>
<dbReference type="SMART" id="SM00710">
    <property type="entry name" value="PbH1"/>
    <property type="match status" value="6"/>
</dbReference>
<protein>
    <submittedName>
        <fullName evidence="3">Glycosyl hydrolase family 28-related protein</fullName>
    </submittedName>
</protein>
<dbReference type="InterPro" id="IPR039448">
    <property type="entry name" value="Beta_helix"/>
</dbReference>
<dbReference type="InterPro" id="IPR024535">
    <property type="entry name" value="RHGA/B-epi-like_pectate_lyase"/>
</dbReference>
<keyword evidence="4" id="KW-1185">Reference proteome</keyword>
<dbReference type="RefSeq" id="WP_354662630.1">
    <property type="nucleotide sequence ID" value="NZ_JBEXAC010000002.1"/>
</dbReference>
<organism evidence="3 4">
    <name type="scientific">Chitinophaga defluvii</name>
    <dbReference type="NCBI Taxonomy" id="3163343"/>
    <lineage>
        <taxon>Bacteria</taxon>
        <taxon>Pseudomonadati</taxon>
        <taxon>Bacteroidota</taxon>
        <taxon>Chitinophagia</taxon>
        <taxon>Chitinophagales</taxon>
        <taxon>Chitinophagaceae</taxon>
        <taxon>Chitinophaga</taxon>
    </lineage>
</organism>
<accession>A0ABV2TCQ8</accession>
<dbReference type="GO" id="GO:0016787">
    <property type="term" value="F:hydrolase activity"/>
    <property type="evidence" value="ECO:0007669"/>
    <property type="project" value="UniProtKB-KW"/>
</dbReference>
<dbReference type="EMBL" id="JBEXAC010000002">
    <property type="protein sequence ID" value="MET7000070.1"/>
    <property type="molecule type" value="Genomic_DNA"/>
</dbReference>
<evidence type="ECO:0000313" key="3">
    <source>
        <dbReference type="EMBL" id="MET7000070.1"/>
    </source>
</evidence>
<name>A0ABV2TCQ8_9BACT</name>
<dbReference type="Gene3D" id="2.160.20.10">
    <property type="entry name" value="Single-stranded right-handed beta-helix, Pectin lyase-like"/>
    <property type="match status" value="1"/>
</dbReference>
<feature type="domain" description="Right handed beta helix" evidence="2">
    <location>
        <begin position="237"/>
        <end position="374"/>
    </location>
</feature>
<evidence type="ECO:0000259" key="2">
    <source>
        <dbReference type="Pfam" id="PF13229"/>
    </source>
</evidence>
<evidence type="ECO:0000259" key="1">
    <source>
        <dbReference type="Pfam" id="PF12708"/>
    </source>
</evidence>
<dbReference type="InterPro" id="IPR006626">
    <property type="entry name" value="PbH1"/>
</dbReference>
<proteinExistence type="predicted"/>
<comment type="caution">
    <text evidence="3">The sequence shown here is derived from an EMBL/GenBank/DDBJ whole genome shotgun (WGS) entry which is preliminary data.</text>
</comment>
<sequence length="818" mass="89424">MQNLSDASYVNILSFGAVGDDSTDCTTAIATALDTIGQSDGGVIYFPPGIYIVSESIKILFDNIKLVGDDKHTTIIKYTYQQVIRDANYVSEKNNSLFVTADNGYINNFSIVNISLQYAGDYDIKNPDAYYSHGYGAICGIFIKRVNNLLLDNIQVSGFNRSGLLFDEINMPPNYGDSTNVKITGSIFRDCHYANVEVRNVDGFLFNNNFVYNAGSNLPENMLGVTGYGLTFETYNLNYSRNIVITNNKFYRNSRKGVDSHGADNIIVDANIFSENGSVDIGLYIKTGSVVISNNILEKHGIIPIISGKPTTLFAAIELSHNSDTVTDSSVSYNIKVANNIIKDIDVKSGLPFNAIVCFADVKKLHLNLTNNTIAAKNLDRVVQIKKSTPDTGDNYENTLLIDGNIITVEEYCRIAGFEIQGIEKATILNNAVHINKQGVRLDGQTSPGNNPFLFLDINSNGVKQLIFNANNVKGNSWNGQPFATVPDAVFVPVTDLSNGTTLVKDQKMIIDTNWLNTDKRAVITSTESYGLTGNAYQNNVFRVLNPPTGTIRYTAAAVPGAIAIRLPNPILNAGLTDDKFIQIQFSVFNNSGDANYANNGMTVKVSGRLFKNTGTDPDWRSPQVAIVDQSRDFIKRTIRFAYDTNGYPYILLGNDTDSWNAPFISIDSVSLTLGTEQAAIYKTGYVVTILSNTTALLIKRTVEVMPNQKVLSGTTAQRPSAGALLPGVIYFDTDLGKSIVWNGATWNIPESSPQQIINNNAIPDVSTLTSSYLNTSYPDAVIQSSVLFTNITGTPGSVAVCTKFNTTTWYLSFCNKI</sequence>
<reference evidence="3 4" key="1">
    <citation type="submission" date="2024-06" db="EMBL/GenBank/DDBJ databases">
        <title>Chitinophaga defluvii sp. nov., isolated from municipal sewage.</title>
        <authorList>
            <person name="Zhang L."/>
        </authorList>
    </citation>
    <scope>NUCLEOTIDE SEQUENCE [LARGE SCALE GENOMIC DNA]</scope>
    <source>
        <strain evidence="3 4">H8</strain>
    </source>
</reference>